<dbReference type="EMBL" id="JAUMKJ010000015">
    <property type="protein sequence ID" value="MDO3678081.1"/>
    <property type="molecule type" value="Genomic_DNA"/>
</dbReference>
<keyword evidence="1" id="KW-0732">Signal</keyword>
<feature type="chain" id="PRO_5045370032" evidence="1">
    <location>
        <begin position="28"/>
        <end position="604"/>
    </location>
</feature>
<evidence type="ECO:0000256" key="1">
    <source>
        <dbReference type="SAM" id="SignalP"/>
    </source>
</evidence>
<dbReference type="RefSeq" id="WP_302878744.1">
    <property type="nucleotide sequence ID" value="NZ_JAUMKJ010000015.1"/>
</dbReference>
<feature type="signal peptide" evidence="1">
    <location>
        <begin position="1"/>
        <end position="27"/>
    </location>
</feature>
<evidence type="ECO:0000313" key="3">
    <source>
        <dbReference type="Proteomes" id="UP001168883"/>
    </source>
</evidence>
<gene>
    <name evidence="2" type="ORF">Q3C12_13810</name>
</gene>
<proteinExistence type="predicted"/>
<comment type="caution">
    <text evidence="2">The sequence shown here is derived from an EMBL/GenBank/DDBJ whole genome shotgun (WGS) entry which is preliminary data.</text>
</comment>
<evidence type="ECO:0000313" key="2">
    <source>
        <dbReference type="EMBL" id="MDO3678081.1"/>
    </source>
</evidence>
<dbReference type="Proteomes" id="UP001168883">
    <property type="component" value="Unassembled WGS sequence"/>
</dbReference>
<accession>A0ABT8VAS4</accession>
<keyword evidence="3" id="KW-1185">Reference proteome</keyword>
<protein>
    <submittedName>
        <fullName evidence="2">Uncharacterized protein</fullName>
    </submittedName>
</protein>
<organism evidence="2 3">
    <name type="scientific">Paenibacillus ehimensis</name>
    <dbReference type="NCBI Taxonomy" id="79264"/>
    <lineage>
        <taxon>Bacteria</taxon>
        <taxon>Bacillati</taxon>
        <taxon>Bacillota</taxon>
        <taxon>Bacilli</taxon>
        <taxon>Bacillales</taxon>
        <taxon>Paenibacillaceae</taxon>
        <taxon>Paenibacillus</taxon>
    </lineage>
</organism>
<name>A0ABT8VAS4_9BACL</name>
<sequence>MNNKLKKTVASVVITASLMSTGYSALAAEPTGSEPAAQAVVTYKLTDLLDVEVKGVLNERIQDGTRLGVVIRMKNNGTGSTRVPDYELRLKTSEGIEYTLQPSVSNVKSIQPKANTELSYMTVIDRTDTVNLAQVNWTDVDYYVYPKKETLIVAAPITGEPWKGSDTPITDPSAIKKWSDSFTIPTLTSPIQYTPAAINKESTEKGTVYVVQLLAYNPSNQRETIPAFTVDGKAAGKVFSGSLVEQGNVTLEAKEEKYIHFAIPTDQDTILTSLNVLTPEKFAVAGAAGIGGGAGSTGAGAGGAAGAGAGANGGAAAGAAGVYNVGRLNILLPSQQTGEAVLSYKLGTPMSLDKRSQLIHPDMDVSVIEFHMFDNKEEGSKTVSAKFKLTNKTDRPLAVPAFATDLVSSDGYEYNGSRQNITTPNVLPNSSLTVNYFYTIPVSETGKGLSLKIQDTKTAAPYKSTIGAYSIALQTEESKDTFALYPFEIKVNNWQIGTSFNAMGAKNYQYKAKFFMEVSRHDQVQVDPSFSGLLFELYDSADRLIGTGNGSFVGANRLTTGENNITFDGSTEQFDYPLMVRIYEQFTTTGGQKSKRLLTVLKQS</sequence>
<reference evidence="2" key="1">
    <citation type="submission" date="2023-07" db="EMBL/GenBank/DDBJ databases">
        <authorList>
            <person name="Aktuganov G."/>
            <person name="Boyko T."/>
            <person name="Delegan Y."/>
            <person name="Galimzianova N."/>
            <person name="Gilvanova E."/>
            <person name="Korobov V."/>
            <person name="Kuzmina L."/>
            <person name="Melentiev A."/>
            <person name="Milman P."/>
            <person name="Ryabova A."/>
            <person name="Stupak E."/>
            <person name="Yasakov T."/>
            <person name="Zharikova N."/>
            <person name="Zhurenko E."/>
        </authorList>
    </citation>
    <scope>NUCLEOTIDE SEQUENCE</scope>
    <source>
        <strain evidence="2">IB-739</strain>
    </source>
</reference>